<evidence type="ECO:0000313" key="1">
    <source>
        <dbReference type="EMBL" id="KAI0522410.1"/>
    </source>
</evidence>
<dbReference type="EMBL" id="JAGYWB010000005">
    <property type="protein sequence ID" value="KAI0522410.1"/>
    <property type="molecule type" value="Genomic_DNA"/>
</dbReference>
<reference evidence="1" key="1">
    <citation type="journal article" date="2022" name="Front. Genet.">
        <title>Chromosome-Scale Assembly of the Dendrobium nobile Genome Provides Insights Into the Molecular Mechanism of the Biosynthesis of the Medicinal Active Ingredient of Dendrobium.</title>
        <authorList>
            <person name="Xu Q."/>
            <person name="Niu S.-C."/>
            <person name="Li K.-L."/>
            <person name="Zheng P.-J."/>
            <person name="Zhang X.-J."/>
            <person name="Jia Y."/>
            <person name="Liu Y."/>
            <person name="Niu Y.-X."/>
            <person name="Yu L.-H."/>
            <person name="Chen D.-F."/>
            <person name="Zhang G.-Q."/>
        </authorList>
    </citation>
    <scope>NUCLEOTIDE SEQUENCE</scope>
    <source>
        <tissue evidence="1">Leaf</tissue>
    </source>
</reference>
<protein>
    <submittedName>
        <fullName evidence="1">Uncharacterized protein</fullName>
    </submittedName>
</protein>
<proteinExistence type="predicted"/>
<dbReference type="AlphaFoldDB" id="A0A8T3BTX9"/>
<sequence>MTLIEGYNKSYTRCEGPFSLTHASFASMWLASSHLQRPSLPIRLGVRAF</sequence>
<name>A0A8T3BTX9_DENNO</name>
<accession>A0A8T3BTX9</accession>
<gene>
    <name evidence="1" type="ORF">KFK09_004789</name>
</gene>
<comment type="caution">
    <text evidence="1">The sequence shown here is derived from an EMBL/GenBank/DDBJ whole genome shotgun (WGS) entry which is preliminary data.</text>
</comment>
<keyword evidence="2" id="KW-1185">Reference proteome</keyword>
<dbReference type="Proteomes" id="UP000829196">
    <property type="component" value="Unassembled WGS sequence"/>
</dbReference>
<organism evidence="1 2">
    <name type="scientific">Dendrobium nobile</name>
    <name type="common">Orchid</name>
    <dbReference type="NCBI Taxonomy" id="94219"/>
    <lineage>
        <taxon>Eukaryota</taxon>
        <taxon>Viridiplantae</taxon>
        <taxon>Streptophyta</taxon>
        <taxon>Embryophyta</taxon>
        <taxon>Tracheophyta</taxon>
        <taxon>Spermatophyta</taxon>
        <taxon>Magnoliopsida</taxon>
        <taxon>Liliopsida</taxon>
        <taxon>Asparagales</taxon>
        <taxon>Orchidaceae</taxon>
        <taxon>Epidendroideae</taxon>
        <taxon>Malaxideae</taxon>
        <taxon>Dendrobiinae</taxon>
        <taxon>Dendrobium</taxon>
    </lineage>
</organism>
<evidence type="ECO:0000313" key="2">
    <source>
        <dbReference type="Proteomes" id="UP000829196"/>
    </source>
</evidence>